<dbReference type="RefSeq" id="WP_013654404.1">
    <property type="nucleotide sequence ID" value="NC_015259.1"/>
</dbReference>
<dbReference type="AlphaFoldDB" id="F2J2S1"/>
<dbReference type="EMBL" id="CP002568">
    <property type="protein sequence ID" value="ADZ72095.1"/>
    <property type="molecule type" value="Genomic_DNA"/>
</dbReference>
<dbReference type="eggNOG" id="COG0123">
    <property type="taxonomic scope" value="Bacteria"/>
</dbReference>
<evidence type="ECO:0000256" key="2">
    <source>
        <dbReference type="ARBA" id="ARBA00005947"/>
    </source>
</evidence>
<comment type="similarity">
    <text evidence="2">Belongs to the histone deacetylase family.</text>
</comment>
<dbReference type="PANTHER" id="PTHR10625:SF17">
    <property type="entry name" value="HISTONE DEACETYLASE 8"/>
    <property type="match status" value="1"/>
</dbReference>
<organism evidence="7 8">
    <name type="scientific">Polymorphum gilvum (strain LMG 25793 / CGMCC 1.9160 / SL003B-26A1)</name>
    <dbReference type="NCBI Taxonomy" id="991905"/>
    <lineage>
        <taxon>Bacteria</taxon>
        <taxon>Pseudomonadati</taxon>
        <taxon>Pseudomonadota</taxon>
        <taxon>Alphaproteobacteria</taxon>
        <taxon>Rhodobacterales</taxon>
        <taxon>Paracoccaceae</taxon>
        <taxon>Polymorphum</taxon>
    </lineage>
</organism>
<gene>
    <name evidence="7" type="ordered locus">SL003B_3674</name>
</gene>
<dbReference type="InterPro" id="IPR023696">
    <property type="entry name" value="Ureohydrolase_dom_sf"/>
</dbReference>
<dbReference type="HOGENOM" id="CLU_007727_8_3_5"/>
<dbReference type="KEGG" id="pgv:SL003B_3674"/>
<evidence type="ECO:0000313" key="7">
    <source>
        <dbReference type="EMBL" id="ADZ72095.1"/>
    </source>
</evidence>
<evidence type="ECO:0000313" key="8">
    <source>
        <dbReference type="Proteomes" id="UP000008130"/>
    </source>
</evidence>
<evidence type="ECO:0000256" key="5">
    <source>
        <dbReference type="ARBA" id="ARBA00022833"/>
    </source>
</evidence>
<dbReference type="OrthoDB" id="9808367at2"/>
<dbReference type="GO" id="GO:0004407">
    <property type="term" value="F:histone deacetylase activity"/>
    <property type="evidence" value="ECO:0007669"/>
    <property type="project" value="TreeGrafter"/>
</dbReference>
<dbReference type="InterPro" id="IPR000286">
    <property type="entry name" value="HDACs"/>
</dbReference>
<keyword evidence="8" id="KW-1185">Reference proteome</keyword>
<dbReference type="STRING" id="991905.SL003B_3674"/>
<proteinExistence type="inferred from homology"/>
<evidence type="ECO:0000256" key="1">
    <source>
        <dbReference type="ARBA" id="ARBA00001947"/>
    </source>
</evidence>
<keyword evidence="3" id="KW-0479">Metal-binding</keyword>
<dbReference type="PATRIC" id="fig|991905.3.peg.3791"/>
<dbReference type="Pfam" id="PF00850">
    <property type="entry name" value="Hist_deacetyl"/>
    <property type="match status" value="1"/>
</dbReference>
<dbReference type="InterPro" id="IPR037138">
    <property type="entry name" value="His_deacetylse_dom_sf"/>
</dbReference>
<evidence type="ECO:0000259" key="6">
    <source>
        <dbReference type="Pfam" id="PF00850"/>
    </source>
</evidence>
<keyword evidence="5" id="KW-0862">Zinc</keyword>
<comment type="cofactor">
    <cofactor evidence="1">
        <name>Zn(2+)</name>
        <dbReference type="ChEBI" id="CHEBI:29105"/>
    </cofactor>
</comment>
<dbReference type="CDD" id="cd10001">
    <property type="entry name" value="HDAC_classII_APAH"/>
    <property type="match status" value="1"/>
</dbReference>
<dbReference type="GO" id="GO:0046872">
    <property type="term" value="F:metal ion binding"/>
    <property type="evidence" value="ECO:0007669"/>
    <property type="project" value="UniProtKB-KW"/>
</dbReference>
<feature type="domain" description="Histone deacetylase" evidence="6">
    <location>
        <begin position="28"/>
        <end position="338"/>
    </location>
</feature>
<reference evidence="7 8" key="1">
    <citation type="journal article" date="2011" name="J. Bacteriol.">
        <title>Complete genome sequence of Polymorphum gilvum SL003B-26A1T, a crude oil-degrading bacterium from oil-polluted saline soil.</title>
        <authorList>
            <person name="Li S.G."/>
            <person name="Tang Y.Q."/>
            <person name="Nie Y."/>
            <person name="Cai M."/>
            <person name="Wu X.L."/>
        </authorList>
    </citation>
    <scope>NUCLEOTIDE SEQUENCE [LARGE SCALE GENOMIC DNA]</scope>
    <source>
        <strain evidence="8">LMG 25793 / CGMCC 1.9160 / SL003B-26A1</strain>
    </source>
</reference>
<keyword evidence="4" id="KW-0378">Hydrolase</keyword>
<dbReference type="InterPro" id="IPR023801">
    <property type="entry name" value="His_deacetylse_dom"/>
</dbReference>
<evidence type="ECO:0000256" key="4">
    <source>
        <dbReference type="ARBA" id="ARBA00022801"/>
    </source>
</evidence>
<dbReference type="PRINTS" id="PR01270">
    <property type="entry name" value="HDASUPER"/>
</dbReference>
<dbReference type="Proteomes" id="UP000008130">
    <property type="component" value="Chromosome"/>
</dbReference>
<name>F2J2S1_POLGS</name>
<dbReference type="SUPFAM" id="SSF52768">
    <property type="entry name" value="Arginase/deacetylase"/>
    <property type="match status" value="1"/>
</dbReference>
<dbReference type="Gene3D" id="3.40.800.20">
    <property type="entry name" value="Histone deacetylase domain"/>
    <property type="match status" value="1"/>
</dbReference>
<dbReference type="GO" id="GO:0016787">
    <property type="term" value="F:hydrolase activity"/>
    <property type="evidence" value="ECO:0007669"/>
    <property type="project" value="UniProtKB-KW"/>
</dbReference>
<accession>F2J2S1</accession>
<evidence type="ECO:0000256" key="3">
    <source>
        <dbReference type="ARBA" id="ARBA00022723"/>
    </source>
</evidence>
<sequence length="343" mass="37135">MKTVFSPVQLAHRPQREIADGELVPAVEIPSRAEIVLDEVKRRRLGDVLSPDAFGRAPLERVHTPAYLDFLDGFWNRWTAAGRSGEAFPYVWPVRGLRADPVPESVDGLLGRYSFDAGTPLGAGTAEAARASADTALTAARLIRDGAGSAFALCRPPGHHAGADYYGGYCFLNNAAIAAQWLRDHGAARVAVLDVDYHHGNGTQAIFYDRPDVLFLSIHADPRVEYPFFLGHAEEAGAKAGTGYTRNWPLPLGTDWPAYARALEEACRWLGVFSPEVVVVSLGLDCFERDPISKFGLTGDDFLRLGQRLGRLGLPTLFVLEGGYAVDALGRNCVNVLEGFAGG</sequence>
<dbReference type="GO" id="GO:0040029">
    <property type="term" value="P:epigenetic regulation of gene expression"/>
    <property type="evidence" value="ECO:0007669"/>
    <property type="project" value="TreeGrafter"/>
</dbReference>
<protein>
    <submittedName>
        <fullName evidence="7">Histone deacetylase family, putative</fullName>
    </submittedName>
</protein>
<dbReference type="PANTHER" id="PTHR10625">
    <property type="entry name" value="HISTONE DEACETYLASE HDAC1-RELATED"/>
    <property type="match status" value="1"/>
</dbReference>